<gene>
    <name evidence="6" type="ORF">PACLA_8A005863</name>
</gene>
<comment type="subcellular location">
    <subcellularLocation>
        <location evidence="1">Membrane</location>
        <topology evidence="1">Multi-pass membrane protein</topology>
    </subcellularLocation>
</comment>
<dbReference type="AlphaFoldDB" id="A0A6S7IJE7"/>
<name>A0A6S7IJE7_PARCT</name>
<dbReference type="OrthoDB" id="425344at2759"/>
<keyword evidence="7" id="KW-1185">Reference proteome</keyword>
<evidence type="ECO:0000256" key="3">
    <source>
        <dbReference type="ARBA" id="ARBA00022989"/>
    </source>
</evidence>
<dbReference type="GO" id="GO:0004930">
    <property type="term" value="F:G protein-coupled receptor activity"/>
    <property type="evidence" value="ECO:0007669"/>
    <property type="project" value="InterPro"/>
</dbReference>
<evidence type="ECO:0000256" key="1">
    <source>
        <dbReference type="ARBA" id="ARBA00004141"/>
    </source>
</evidence>
<dbReference type="InterPro" id="IPR017978">
    <property type="entry name" value="GPCR_3_C"/>
</dbReference>
<dbReference type="Proteomes" id="UP001152795">
    <property type="component" value="Unassembled WGS sequence"/>
</dbReference>
<dbReference type="Pfam" id="PF07562">
    <property type="entry name" value="NCD3G"/>
    <property type="match status" value="1"/>
</dbReference>
<organism evidence="6 7">
    <name type="scientific">Paramuricea clavata</name>
    <name type="common">Red gorgonian</name>
    <name type="synonym">Violescent sea-whip</name>
    <dbReference type="NCBI Taxonomy" id="317549"/>
    <lineage>
        <taxon>Eukaryota</taxon>
        <taxon>Metazoa</taxon>
        <taxon>Cnidaria</taxon>
        <taxon>Anthozoa</taxon>
        <taxon>Octocorallia</taxon>
        <taxon>Malacalcyonacea</taxon>
        <taxon>Plexauridae</taxon>
        <taxon>Paramuricea</taxon>
    </lineage>
</organism>
<keyword evidence="6" id="KW-0675">Receptor</keyword>
<protein>
    <submittedName>
        <fullName evidence="6">Metabotropic glutamate receptor 3-like isoform X1</fullName>
    </submittedName>
</protein>
<dbReference type="PROSITE" id="PS50259">
    <property type="entry name" value="G_PROTEIN_RECEP_F3_4"/>
    <property type="match status" value="1"/>
</dbReference>
<sequence>LAITMIWRQSKPSITTFSKILRKLVHSSLNNFVLKIEEPCPQMRNLVHIIEEPCLQMRNLLHSIEEPCPQKSGPLVKNLVLKSEEPCPQNANHENINSCRIKFNILDTEMLRRQIVVISISMRSFCKKRFIIKRTSLNSNPRFNAILGELMQVTTPEVTILMFNLCLIKILYGNRPSWVLERVFAVKTRFMCMGVMANRVEAFEKYLANLSVEKMENTFWFKRFYEQIMNCTFGNTSGTMQRCNLIIDALQNTRPGITHRYSRSQWQDRLNMNSTAISNLNLFSVKAQCSEQCNDDQIQERIHGKPICCWTCVKCPEDSIVMNKTSCHACAPGFLADTKRGRCVKIPEIYYSLEKRVSKFLVVPPLVFSFLGILGVIFTMCIFVRFNSNPLVKASGRELCYLLLTGLFLSFVFPIVSILRPSRFKCLAQFFLDSLPITISFVSIAVKTNRIFRIFDKNRRLNNRPLFMRPLHQIILSFLFIFIQILMLLILVIAQFPEENLVYFSLTEVHLVCSTSKVQILLSHLYNLILIVICTYYAFKIRHVPGPYNEAKIIAFAIYPFDSKTGSTRRRDEALS</sequence>
<dbReference type="PANTHER" id="PTHR24060">
    <property type="entry name" value="METABOTROPIC GLUTAMATE RECEPTOR"/>
    <property type="match status" value="1"/>
</dbReference>
<dbReference type="InterPro" id="IPR011500">
    <property type="entry name" value="GPCR_3_9-Cys_dom"/>
</dbReference>
<evidence type="ECO:0000313" key="6">
    <source>
        <dbReference type="EMBL" id="CAB4019214.1"/>
    </source>
</evidence>
<dbReference type="InterPro" id="IPR050726">
    <property type="entry name" value="mGluR"/>
</dbReference>
<reference evidence="6" key="1">
    <citation type="submission" date="2020-04" db="EMBL/GenBank/DDBJ databases">
        <authorList>
            <person name="Alioto T."/>
            <person name="Alioto T."/>
            <person name="Gomez Garrido J."/>
        </authorList>
    </citation>
    <scope>NUCLEOTIDE SEQUENCE</scope>
    <source>
        <strain evidence="6">A484AB</strain>
    </source>
</reference>
<evidence type="ECO:0000256" key="5">
    <source>
        <dbReference type="ARBA" id="ARBA00023180"/>
    </source>
</evidence>
<dbReference type="EMBL" id="CACRXK020010353">
    <property type="protein sequence ID" value="CAB4019214.1"/>
    <property type="molecule type" value="Genomic_DNA"/>
</dbReference>
<proteinExistence type="predicted"/>
<dbReference type="GO" id="GO:0016020">
    <property type="term" value="C:membrane"/>
    <property type="evidence" value="ECO:0007669"/>
    <property type="project" value="UniProtKB-SubCell"/>
</dbReference>
<dbReference type="Gene3D" id="3.40.50.2300">
    <property type="match status" value="1"/>
</dbReference>
<keyword evidence="5" id="KW-0325">Glycoprotein</keyword>
<dbReference type="InterPro" id="IPR000337">
    <property type="entry name" value="GPCR_3"/>
</dbReference>
<comment type="caution">
    <text evidence="6">The sequence shown here is derived from an EMBL/GenBank/DDBJ whole genome shotgun (WGS) entry which is preliminary data.</text>
</comment>
<dbReference type="Gene3D" id="2.10.50.30">
    <property type="entry name" value="GPCR, family 3, nine cysteines domain"/>
    <property type="match status" value="1"/>
</dbReference>
<keyword evidence="2" id="KW-0812">Transmembrane</keyword>
<dbReference type="InterPro" id="IPR038550">
    <property type="entry name" value="GPCR_3_9-Cys_sf"/>
</dbReference>
<feature type="non-terminal residue" evidence="6">
    <location>
        <position position="576"/>
    </location>
</feature>
<evidence type="ECO:0000256" key="2">
    <source>
        <dbReference type="ARBA" id="ARBA00022692"/>
    </source>
</evidence>
<feature type="non-terminal residue" evidence="6">
    <location>
        <position position="1"/>
    </location>
</feature>
<evidence type="ECO:0000313" key="7">
    <source>
        <dbReference type="Proteomes" id="UP001152795"/>
    </source>
</evidence>
<dbReference type="Pfam" id="PF00003">
    <property type="entry name" value="7tm_3"/>
    <property type="match status" value="1"/>
</dbReference>
<keyword evidence="3" id="KW-1133">Transmembrane helix</keyword>
<dbReference type="PRINTS" id="PR00248">
    <property type="entry name" value="GPCRMGR"/>
</dbReference>
<evidence type="ECO:0000256" key="4">
    <source>
        <dbReference type="ARBA" id="ARBA00023136"/>
    </source>
</evidence>
<accession>A0A6S7IJE7</accession>
<keyword evidence="4" id="KW-0472">Membrane</keyword>